<reference evidence="2 3" key="2">
    <citation type="journal article" date="2016" name="Genome Announc.">
        <title>Complete Genome Sequence of Algoriphagus sp. Strain M8-2, Isolated from a Brackish Lake.</title>
        <authorList>
            <person name="Muraguchi Y."/>
            <person name="Kushimoto K."/>
            <person name="Ohtsubo Y."/>
            <person name="Suzuki T."/>
            <person name="Dohra H."/>
            <person name="Kimbara K."/>
            <person name="Shintani M."/>
        </authorList>
    </citation>
    <scope>NUCLEOTIDE SEQUENCE [LARGE SCALE GENOMIC DNA]</scope>
    <source>
        <strain evidence="2 3">M8-2</strain>
    </source>
</reference>
<dbReference type="Proteomes" id="UP000073816">
    <property type="component" value="Chromosome"/>
</dbReference>
<organism evidence="2 3">
    <name type="scientific">Algoriphagus sanaruensis</name>
    <dbReference type="NCBI Taxonomy" id="1727163"/>
    <lineage>
        <taxon>Bacteria</taxon>
        <taxon>Pseudomonadati</taxon>
        <taxon>Bacteroidota</taxon>
        <taxon>Cytophagia</taxon>
        <taxon>Cytophagales</taxon>
        <taxon>Cyclobacteriaceae</taxon>
        <taxon>Algoriphagus</taxon>
    </lineage>
</organism>
<dbReference type="OrthoDB" id="1646880at2"/>
<dbReference type="EMBL" id="CP012836">
    <property type="protein sequence ID" value="AMQ57626.1"/>
    <property type="molecule type" value="Genomic_DNA"/>
</dbReference>
<dbReference type="STRING" id="1727163.AO498_14335"/>
<dbReference type="PANTHER" id="PTHR37299">
    <property type="entry name" value="TRANSCRIPTIONAL REGULATOR-RELATED"/>
    <property type="match status" value="1"/>
</dbReference>
<dbReference type="KEGG" id="alm:AO498_14335"/>
<dbReference type="InterPro" id="IPR007492">
    <property type="entry name" value="LytTR_DNA-bd_dom"/>
</dbReference>
<evidence type="ECO:0000259" key="1">
    <source>
        <dbReference type="PROSITE" id="PS50930"/>
    </source>
</evidence>
<evidence type="ECO:0000313" key="3">
    <source>
        <dbReference type="Proteomes" id="UP000073816"/>
    </source>
</evidence>
<feature type="domain" description="HTH LytTR-type" evidence="1">
    <location>
        <begin position="35"/>
        <end position="103"/>
    </location>
</feature>
<reference evidence="3" key="1">
    <citation type="submission" date="2015-09" db="EMBL/GenBank/DDBJ databases">
        <title>Complete sequence of Algoriphagus sp. M8-2.</title>
        <authorList>
            <person name="Shintani M."/>
        </authorList>
    </citation>
    <scope>NUCLEOTIDE SEQUENCE [LARGE SCALE GENOMIC DNA]</scope>
    <source>
        <strain evidence="3">M8-2</strain>
    </source>
</reference>
<protein>
    <submittedName>
        <fullName evidence="2">Transcriptional regulator</fullName>
    </submittedName>
</protein>
<dbReference type="GO" id="GO:0000156">
    <property type="term" value="F:phosphorelay response regulator activity"/>
    <property type="evidence" value="ECO:0007669"/>
    <property type="project" value="InterPro"/>
</dbReference>
<dbReference type="AlphaFoldDB" id="A0A142ER71"/>
<keyword evidence="3" id="KW-1185">Reference proteome</keyword>
<dbReference type="SMART" id="SM00850">
    <property type="entry name" value="LytTR"/>
    <property type="match status" value="1"/>
</dbReference>
<dbReference type="Pfam" id="PF04397">
    <property type="entry name" value="LytTR"/>
    <property type="match status" value="1"/>
</dbReference>
<proteinExistence type="predicted"/>
<gene>
    <name evidence="2" type="ORF">AO498_14335</name>
</gene>
<dbReference type="PROSITE" id="PS50930">
    <property type="entry name" value="HTH_LYTTR"/>
    <property type="match status" value="1"/>
</dbReference>
<dbReference type="GO" id="GO:0003677">
    <property type="term" value="F:DNA binding"/>
    <property type="evidence" value="ECO:0007669"/>
    <property type="project" value="InterPro"/>
</dbReference>
<accession>A0A142ER71</accession>
<dbReference type="InterPro" id="IPR046947">
    <property type="entry name" value="LytR-like"/>
</dbReference>
<sequence length="137" mass="15687">MKELLEDIIKPGSIRPIRNAIPKESEWLIKNAVFVRQEGSLIKVKYSDILWLKGDGNYTQLVTSTTSFSVRNILKDFDSILPASQFMRIHKSYMVQLDLIDEITLREVRIGTNWIPLGRTFHQKLVSGIQKLANSGD</sequence>
<dbReference type="Gene3D" id="2.40.50.1020">
    <property type="entry name" value="LytTr DNA-binding domain"/>
    <property type="match status" value="1"/>
</dbReference>
<dbReference type="PATRIC" id="fig|1727163.4.peg.3011"/>
<name>A0A142ER71_9BACT</name>
<evidence type="ECO:0000313" key="2">
    <source>
        <dbReference type="EMBL" id="AMQ57626.1"/>
    </source>
</evidence>
<dbReference type="PANTHER" id="PTHR37299:SF1">
    <property type="entry name" value="STAGE 0 SPORULATION PROTEIN A HOMOLOG"/>
    <property type="match status" value="1"/>
</dbReference>
<dbReference type="RefSeq" id="WP_067550531.1">
    <property type="nucleotide sequence ID" value="NZ_CP012836.1"/>
</dbReference>